<dbReference type="PROSITE" id="PS00189">
    <property type="entry name" value="LIPOYL"/>
    <property type="match status" value="1"/>
</dbReference>
<dbReference type="InterPro" id="IPR045257">
    <property type="entry name" value="E2/Pdx1"/>
</dbReference>
<dbReference type="Pfam" id="PF02817">
    <property type="entry name" value="E3_binding"/>
    <property type="match status" value="1"/>
</dbReference>
<dbReference type="Gene3D" id="3.30.559.10">
    <property type="entry name" value="Chloramphenicol acetyltransferase-like domain"/>
    <property type="match status" value="1"/>
</dbReference>
<dbReference type="PANTHER" id="PTHR23151:SF90">
    <property type="entry name" value="DIHYDROLIPOYLLYSINE-RESIDUE ACETYLTRANSFERASE COMPONENT OF PYRUVATE DEHYDROGENASE COMPLEX, MITOCHONDRIAL-RELATED"/>
    <property type="match status" value="1"/>
</dbReference>
<dbReference type="InterPro" id="IPR004167">
    <property type="entry name" value="PSBD"/>
</dbReference>
<dbReference type="Gene3D" id="2.40.50.100">
    <property type="match status" value="1"/>
</dbReference>
<evidence type="ECO:0000313" key="8">
    <source>
        <dbReference type="Proteomes" id="UP000247892"/>
    </source>
</evidence>
<dbReference type="EMBL" id="MASU01000009">
    <property type="protein sequence ID" value="PXY28535.1"/>
    <property type="molecule type" value="Genomic_DNA"/>
</dbReference>
<dbReference type="GO" id="GO:0016746">
    <property type="term" value="F:acyltransferase activity"/>
    <property type="evidence" value="ECO:0007669"/>
    <property type="project" value="UniProtKB-KW"/>
</dbReference>
<dbReference type="RefSeq" id="WP_110339784.1">
    <property type="nucleotide sequence ID" value="NZ_MASU01000009.1"/>
</dbReference>
<comment type="cofactor">
    <cofactor evidence="1 4">
        <name>(R)-lipoate</name>
        <dbReference type="ChEBI" id="CHEBI:83088"/>
    </cofactor>
</comment>
<dbReference type="OrthoDB" id="9805770at2"/>
<dbReference type="InterPro" id="IPR036625">
    <property type="entry name" value="E3-bd_dom_sf"/>
</dbReference>
<dbReference type="Gene3D" id="4.10.320.10">
    <property type="entry name" value="E3-binding domain"/>
    <property type="match status" value="1"/>
</dbReference>
<evidence type="ECO:0000256" key="2">
    <source>
        <dbReference type="ARBA" id="ARBA00007317"/>
    </source>
</evidence>
<dbReference type="Proteomes" id="UP000247892">
    <property type="component" value="Unassembled WGS sequence"/>
</dbReference>
<name>A0A318LGP6_9PSEU</name>
<dbReference type="Pfam" id="PF00198">
    <property type="entry name" value="2-oxoacid_dh"/>
    <property type="match status" value="1"/>
</dbReference>
<organism evidence="7 8">
    <name type="scientific">Prauserella flavalba</name>
    <dbReference type="NCBI Taxonomy" id="1477506"/>
    <lineage>
        <taxon>Bacteria</taxon>
        <taxon>Bacillati</taxon>
        <taxon>Actinomycetota</taxon>
        <taxon>Actinomycetes</taxon>
        <taxon>Pseudonocardiales</taxon>
        <taxon>Pseudonocardiaceae</taxon>
        <taxon>Prauserella</taxon>
    </lineage>
</organism>
<dbReference type="GO" id="GO:0006086">
    <property type="term" value="P:pyruvate decarboxylation to acetyl-CoA"/>
    <property type="evidence" value="ECO:0007669"/>
    <property type="project" value="InterPro"/>
</dbReference>
<protein>
    <recommendedName>
        <fullName evidence="4">Dihydrolipoamide acetyltransferase component of pyruvate dehydrogenase complex</fullName>
        <ecNumber evidence="4">2.3.1.-</ecNumber>
    </recommendedName>
</protein>
<accession>A0A318LGP6</accession>
<feature type="domain" description="Lipoyl-binding" evidence="5">
    <location>
        <begin position="2"/>
        <end position="77"/>
    </location>
</feature>
<dbReference type="InterPro" id="IPR000089">
    <property type="entry name" value="Biotin_lipoyl"/>
</dbReference>
<proteinExistence type="inferred from homology"/>
<dbReference type="SUPFAM" id="SSF47005">
    <property type="entry name" value="Peripheral subunit-binding domain of 2-oxo acid dehydrogenase complex"/>
    <property type="match status" value="1"/>
</dbReference>
<feature type="domain" description="Peripheral subunit-binding (PSBD)" evidence="6">
    <location>
        <begin position="123"/>
        <end position="160"/>
    </location>
</feature>
<dbReference type="PROSITE" id="PS50968">
    <property type="entry name" value="BIOTINYL_LIPOYL"/>
    <property type="match status" value="1"/>
</dbReference>
<dbReference type="InterPro" id="IPR011053">
    <property type="entry name" value="Single_hybrid_motif"/>
</dbReference>
<gene>
    <name evidence="7" type="ORF">BA062_21935</name>
</gene>
<dbReference type="InterPro" id="IPR023213">
    <property type="entry name" value="CAT-like_dom_sf"/>
</dbReference>
<dbReference type="PROSITE" id="PS51826">
    <property type="entry name" value="PSBD"/>
    <property type="match status" value="1"/>
</dbReference>
<comment type="similarity">
    <text evidence="2 4">Belongs to the 2-oxoacid dehydrogenase family.</text>
</comment>
<keyword evidence="8" id="KW-1185">Reference proteome</keyword>
<dbReference type="AlphaFoldDB" id="A0A318LGP6"/>
<keyword evidence="4" id="KW-0808">Transferase</keyword>
<sequence>MAELLNMPAVAAASADAVVSNWCIDEGATFREGDPLVVIETEKAQVEITAEAEGRLLKILAGASVQAEVGNPIAVVGGVDEEVSDVDAELARLGVGQAPEPVEEAPAGEVPRQRSAAATERIFASPLARKLAKEAGLRLGDLHGTGPGGRIVRKDVMAAVAARENAEPAGRLTPPAPVAVAPEPEPASPGLPAVPAEFDEVPHTRMRRAIAARLTESKRDAPHFYVRARCFADRLTGLRAELGGSEQVSVNDLVVKAVAKAHELVPDMNVVWTPESVHRLANVDVAVAVATDGGLATPVIRDCAGKSVSAIAAEIREQARKARDGALTQRDLKGGSITVSNLGMFGVEEFAAIINPPQSAILAVGAVRDDVVAVDGEVAIRKTMTVTLSVDHRPVDGVVAARWLAEFRTLVENPLRILA</sequence>
<dbReference type="GO" id="GO:0045254">
    <property type="term" value="C:pyruvate dehydrogenase complex"/>
    <property type="evidence" value="ECO:0007669"/>
    <property type="project" value="InterPro"/>
</dbReference>
<evidence type="ECO:0000313" key="7">
    <source>
        <dbReference type="EMBL" id="PXY28535.1"/>
    </source>
</evidence>
<keyword evidence="4" id="KW-0012">Acyltransferase</keyword>
<dbReference type="SUPFAM" id="SSF51230">
    <property type="entry name" value="Single hybrid motif"/>
    <property type="match status" value="1"/>
</dbReference>
<keyword evidence="3 4" id="KW-0450">Lipoyl</keyword>
<dbReference type="PANTHER" id="PTHR23151">
    <property type="entry name" value="DIHYDROLIPOAMIDE ACETYL/SUCCINYL-TRANSFERASE-RELATED"/>
    <property type="match status" value="1"/>
</dbReference>
<comment type="caution">
    <text evidence="7">The sequence shown here is derived from an EMBL/GenBank/DDBJ whole genome shotgun (WGS) entry which is preliminary data.</text>
</comment>
<dbReference type="InterPro" id="IPR003016">
    <property type="entry name" value="2-oxoA_DH_lipoyl-BS"/>
</dbReference>
<dbReference type="InterPro" id="IPR001078">
    <property type="entry name" value="2-oxoacid_DH_actylTfrase"/>
</dbReference>
<dbReference type="CDD" id="cd06849">
    <property type="entry name" value="lipoyl_domain"/>
    <property type="match status" value="1"/>
</dbReference>
<dbReference type="SUPFAM" id="SSF52777">
    <property type="entry name" value="CoA-dependent acyltransferases"/>
    <property type="match status" value="1"/>
</dbReference>
<evidence type="ECO:0000259" key="6">
    <source>
        <dbReference type="PROSITE" id="PS51826"/>
    </source>
</evidence>
<reference evidence="7 8" key="1">
    <citation type="submission" date="2016-07" db="EMBL/GenBank/DDBJ databases">
        <title>Draft genome sequence of Prauserella sp. YIM 121212, isolated from alkaline soil.</title>
        <authorList>
            <person name="Ruckert C."/>
            <person name="Albersmeier A."/>
            <person name="Jiang C.-L."/>
            <person name="Jiang Y."/>
            <person name="Kalinowski J."/>
            <person name="Schneider O."/>
            <person name="Winkler A."/>
            <person name="Zotchev S.B."/>
        </authorList>
    </citation>
    <scope>NUCLEOTIDE SEQUENCE [LARGE SCALE GENOMIC DNA]</scope>
    <source>
        <strain evidence="7 8">YIM 121212</strain>
    </source>
</reference>
<evidence type="ECO:0000259" key="5">
    <source>
        <dbReference type="PROSITE" id="PS50968"/>
    </source>
</evidence>
<evidence type="ECO:0000256" key="3">
    <source>
        <dbReference type="ARBA" id="ARBA00022823"/>
    </source>
</evidence>
<evidence type="ECO:0000256" key="1">
    <source>
        <dbReference type="ARBA" id="ARBA00001938"/>
    </source>
</evidence>
<dbReference type="Pfam" id="PF00364">
    <property type="entry name" value="Biotin_lipoyl"/>
    <property type="match status" value="1"/>
</dbReference>
<dbReference type="EC" id="2.3.1.-" evidence="4"/>
<evidence type="ECO:0000256" key="4">
    <source>
        <dbReference type="RuleBase" id="RU003423"/>
    </source>
</evidence>